<keyword evidence="3" id="KW-1185">Reference proteome</keyword>
<protein>
    <recommendedName>
        <fullName evidence="4">ShKT domain-containing protein</fullName>
    </recommendedName>
</protein>
<evidence type="ECO:0008006" key="4">
    <source>
        <dbReference type="Google" id="ProtNLM"/>
    </source>
</evidence>
<dbReference type="AlphaFoldDB" id="A0A210Q2I1"/>
<evidence type="ECO:0000313" key="2">
    <source>
        <dbReference type="EMBL" id="OWF42951.1"/>
    </source>
</evidence>
<evidence type="ECO:0000313" key="3">
    <source>
        <dbReference type="Proteomes" id="UP000242188"/>
    </source>
</evidence>
<dbReference type="Proteomes" id="UP000242188">
    <property type="component" value="Unassembled WGS sequence"/>
</dbReference>
<feature type="compositionally biased region" description="Basic and acidic residues" evidence="1">
    <location>
        <begin position="14"/>
        <end position="23"/>
    </location>
</feature>
<dbReference type="EMBL" id="NEDP02005195">
    <property type="protein sequence ID" value="OWF42951.1"/>
    <property type="molecule type" value="Genomic_DNA"/>
</dbReference>
<evidence type="ECO:0000256" key="1">
    <source>
        <dbReference type="SAM" id="MobiDB-lite"/>
    </source>
</evidence>
<comment type="caution">
    <text evidence="2">The sequence shown here is derived from an EMBL/GenBank/DDBJ whole genome shotgun (WGS) entry which is preliminary data.</text>
</comment>
<proteinExistence type="predicted"/>
<feature type="region of interest" description="Disordered" evidence="1">
    <location>
        <begin position="1"/>
        <end position="26"/>
    </location>
</feature>
<reference evidence="2 3" key="1">
    <citation type="journal article" date="2017" name="Nat. Ecol. Evol.">
        <title>Scallop genome provides insights into evolution of bilaterian karyotype and development.</title>
        <authorList>
            <person name="Wang S."/>
            <person name="Zhang J."/>
            <person name="Jiao W."/>
            <person name="Li J."/>
            <person name="Xun X."/>
            <person name="Sun Y."/>
            <person name="Guo X."/>
            <person name="Huan P."/>
            <person name="Dong B."/>
            <person name="Zhang L."/>
            <person name="Hu X."/>
            <person name="Sun X."/>
            <person name="Wang J."/>
            <person name="Zhao C."/>
            <person name="Wang Y."/>
            <person name="Wang D."/>
            <person name="Huang X."/>
            <person name="Wang R."/>
            <person name="Lv J."/>
            <person name="Li Y."/>
            <person name="Zhang Z."/>
            <person name="Liu B."/>
            <person name="Lu W."/>
            <person name="Hui Y."/>
            <person name="Liang J."/>
            <person name="Zhou Z."/>
            <person name="Hou R."/>
            <person name="Li X."/>
            <person name="Liu Y."/>
            <person name="Li H."/>
            <person name="Ning X."/>
            <person name="Lin Y."/>
            <person name="Zhao L."/>
            <person name="Xing Q."/>
            <person name="Dou J."/>
            <person name="Li Y."/>
            <person name="Mao J."/>
            <person name="Guo H."/>
            <person name="Dou H."/>
            <person name="Li T."/>
            <person name="Mu C."/>
            <person name="Jiang W."/>
            <person name="Fu Q."/>
            <person name="Fu X."/>
            <person name="Miao Y."/>
            <person name="Liu J."/>
            <person name="Yu Q."/>
            <person name="Li R."/>
            <person name="Liao H."/>
            <person name="Li X."/>
            <person name="Kong Y."/>
            <person name="Jiang Z."/>
            <person name="Chourrout D."/>
            <person name="Li R."/>
            <person name="Bao Z."/>
        </authorList>
    </citation>
    <scope>NUCLEOTIDE SEQUENCE [LARGE SCALE GENOMIC DNA]</scope>
    <source>
        <strain evidence="2 3">PY_sf001</strain>
    </source>
</reference>
<name>A0A210Q2I1_MIZYE</name>
<feature type="region of interest" description="Disordered" evidence="1">
    <location>
        <begin position="116"/>
        <end position="137"/>
    </location>
</feature>
<accession>A0A210Q2I1</accession>
<sequence>MIHHHGNPGPFGRRNNDETEARPRRQFCSGPWAQQGQCYNFLGEEESGWLTIGLRDNYSRVTRVWVEQRNINWKCPHHNTHAPVPIKVHATYAPTTRAITHADTTPVTVVTKAPTTTPKMTTTTSRPTTPTPSTTHAPVTHVVTMTTEQPSTTADTCIDVVDCEAYGKDYICREYPEAAKVTCRKSCSYC</sequence>
<gene>
    <name evidence="2" type="ORF">KP79_PYT24287</name>
</gene>
<organism evidence="2 3">
    <name type="scientific">Mizuhopecten yessoensis</name>
    <name type="common">Japanese scallop</name>
    <name type="synonym">Patinopecten yessoensis</name>
    <dbReference type="NCBI Taxonomy" id="6573"/>
    <lineage>
        <taxon>Eukaryota</taxon>
        <taxon>Metazoa</taxon>
        <taxon>Spiralia</taxon>
        <taxon>Lophotrochozoa</taxon>
        <taxon>Mollusca</taxon>
        <taxon>Bivalvia</taxon>
        <taxon>Autobranchia</taxon>
        <taxon>Pteriomorphia</taxon>
        <taxon>Pectinida</taxon>
        <taxon>Pectinoidea</taxon>
        <taxon>Pectinidae</taxon>
        <taxon>Mizuhopecten</taxon>
    </lineage>
</organism>